<sequence>MRAKDTEKSTVIRALLSDITYHEKDKSTKNFAKTNDSCVIPILQRAQQKRFEAAEIFERGNRAELTAAERAQAAIIAAYLPTPLSDPEIETRIDAAVAKCGGSVKNLGDIIKNIDIDFVATPKNKVLELARKRLS</sequence>
<dbReference type="InterPro" id="IPR019004">
    <property type="entry name" value="YqeY/Aim41"/>
</dbReference>
<gene>
    <name evidence="1" type="primary">AIM41</name>
    <name evidence="2" type="ORF">AX774_g4574</name>
</gene>
<reference evidence="3" key="1">
    <citation type="submission" date="2017-01" db="EMBL/GenBank/DDBJ databases">
        <authorList>
            <person name="Wang Y."/>
            <person name="White M."/>
            <person name="Kvist S."/>
            <person name="Moncalvo J.-M."/>
        </authorList>
    </citation>
    <scope>NUCLEOTIDE SEQUENCE [LARGE SCALE GENOMIC DNA]</scope>
    <source>
        <strain evidence="3">COL-18-3</strain>
    </source>
</reference>
<name>A0A1R1PM63_ZANCU</name>
<dbReference type="AlphaFoldDB" id="A0A1R1PM63"/>
<keyword evidence="1" id="KW-0496">Mitochondrion</keyword>
<dbReference type="Pfam" id="PF09424">
    <property type="entry name" value="YqeY"/>
    <property type="match status" value="1"/>
</dbReference>
<dbReference type="PANTHER" id="PTHR28055">
    <property type="entry name" value="ALTERED INHERITANCE OF MITOCHONDRIA PROTEIN 41, MITOCHONDRIAL"/>
    <property type="match status" value="1"/>
</dbReference>
<evidence type="ECO:0000313" key="2">
    <source>
        <dbReference type="EMBL" id="OMH81962.1"/>
    </source>
</evidence>
<dbReference type="Proteomes" id="UP000188320">
    <property type="component" value="Unassembled WGS sequence"/>
</dbReference>
<dbReference type="Gene3D" id="1.10.1510.10">
    <property type="entry name" value="Uncharacterised protein YqeY/AIM41 PF09424, N-terminal domain"/>
    <property type="match status" value="1"/>
</dbReference>
<keyword evidence="3" id="KW-1185">Reference proteome</keyword>
<dbReference type="InterPro" id="IPR042184">
    <property type="entry name" value="YqeY/Aim41_N"/>
</dbReference>
<evidence type="ECO:0000256" key="1">
    <source>
        <dbReference type="RuleBase" id="RU365099"/>
    </source>
</evidence>
<comment type="similarity">
    <text evidence="1">Belongs to the AIM41 family.</text>
</comment>
<dbReference type="OrthoDB" id="538640at2759"/>
<evidence type="ECO:0000313" key="3">
    <source>
        <dbReference type="Proteomes" id="UP000188320"/>
    </source>
</evidence>
<dbReference type="GO" id="GO:0016884">
    <property type="term" value="F:carbon-nitrogen ligase activity, with glutamine as amido-N-donor"/>
    <property type="evidence" value="ECO:0007669"/>
    <property type="project" value="UniProtKB-UniRule"/>
</dbReference>
<dbReference type="PANTHER" id="PTHR28055:SF1">
    <property type="entry name" value="ALTERED INHERITANCE OF MITOCHONDRIA PROTEIN 41, MITOCHONDRIAL"/>
    <property type="match status" value="1"/>
</dbReference>
<accession>A0A1R1PM63</accession>
<dbReference type="SUPFAM" id="SSF89095">
    <property type="entry name" value="GatB/YqeY motif"/>
    <property type="match status" value="1"/>
</dbReference>
<comment type="subcellular location">
    <subcellularLocation>
        <location evidence="1">Mitochondrion</location>
    </subcellularLocation>
</comment>
<organism evidence="2 3">
    <name type="scientific">Zancudomyces culisetae</name>
    <name type="common">Gut fungus</name>
    <name type="synonym">Smittium culisetae</name>
    <dbReference type="NCBI Taxonomy" id="1213189"/>
    <lineage>
        <taxon>Eukaryota</taxon>
        <taxon>Fungi</taxon>
        <taxon>Fungi incertae sedis</taxon>
        <taxon>Zoopagomycota</taxon>
        <taxon>Kickxellomycotina</taxon>
        <taxon>Harpellomycetes</taxon>
        <taxon>Harpellales</taxon>
        <taxon>Legeriomycetaceae</taxon>
        <taxon>Zancudomyces</taxon>
    </lineage>
</organism>
<comment type="caution">
    <text evidence="2">The sequence shown here is derived from an EMBL/GenBank/DDBJ whole genome shotgun (WGS) entry which is preliminary data.</text>
</comment>
<proteinExistence type="inferred from homology"/>
<dbReference type="GO" id="GO:0005739">
    <property type="term" value="C:mitochondrion"/>
    <property type="evidence" value="ECO:0007669"/>
    <property type="project" value="UniProtKB-SubCell"/>
</dbReference>
<dbReference type="EMBL" id="LSSK01000771">
    <property type="protein sequence ID" value="OMH81962.1"/>
    <property type="molecule type" value="Genomic_DNA"/>
</dbReference>
<dbReference type="InterPro" id="IPR003789">
    <property type="entry name" value="Asn/Gln_tRNA_amidoTrase-B-like"/>
</dbReference>
<protein>
    <recommendedName>
        <fullName evidence="1">Altered inheritance of mitochondria protein 41</fullName>
    </recommendedName>
</protein>